<keyword evidence="6" id="KW-0598">Phosphotransferase system</keyword>
<dbReference type="Pfam" id="PF00358">
    <property type="entry name" value="PTS_EIIA_1"/>
    <property type="match status" value="1"/>
</dbReference>
<dbReference type="Pfam" id="PF00367">
    <property type="entry name" value="PTS_EIIB"/>
    <property type="match status" value="1"/>
</dbReference>
<evidence type="ECO:0000256" key="2">
    <source>
        <dbReference type="ARBA" id="ARBA00022448"/>
    </source>
</evidence>
<dbReference type="GO" id="GO:0009401">
    <property type="term" value="P:phosphoenolpyruvate-dependent sugar phosphotransferase system"/>
    <property type="evidence" value="ECO:0007669"/>
    <property type="project" value="UniProtKB-KW"/>
</dbReference>
<evidence type="ECO:0000256" key="8">
    <source>
        <dbReference type="ARBA" id="ARBA00022777"/>
    </source>
</evidence>
<feature type="domain" description="PTS EIIA type-1" evidence="14">
    <location>
        <begin position="554"/>
        <end position="658"/>
    </location>
</feature>
<dbReference type="PROSITE" id="PS01035">
    <property type="entry name" value="PTS_EIIB_TYPE_1_CYS"/>
    <property type="match status" value="1"/>
</dbReference>
<feature type="transmembrane region" description="Helical" evidence="13">
    <location>
        <begin position="124"/>
        <end position="151"/>
    </location>
</feature>
<dbReference type="SUPFAM" id="SSF55604">
    <property type="entry name" value="Glucose permease domain IIB"/>
    <property type="match status" value="1"/>
</dbReference>
<dbReference type="GO" id="GO:0016301">
    <property type="term" value="F:kinase activity"/>
    <property type="evidence" value="ECO:0007669"/>
    <property type="project" value="UniProtKB-KW"/>
</dbReference>
<feature type="transmembrane region" description="Helical" evidence="13">
    <location>
        <begin position="98"/>
        <end position="117"/>
    </location>
</feature>
<dbReference type="RefSeq" id="WP_213697896.1">
    <property type="nucleotide sequence ID" value="NZ_DURU01000095.1"/>
</dbReference>
<evidence type="ECO:0000256" key="11">
    <source>
        <dbReference type="PROSITE-ProRule" id="PRU00421"/>
    </source>
</evidence>
<feature type="domain" description="PTS EIIB type-1" evidence="15">
    <location>
        <begin position="435"/>
        <end position="516"/>
    </location>
</feature>
<evidence type="ECO:0000256" key="7">
    <source>
        <dbReference type="ARBA" id="ARBA00022692"/>
    </source>
</evidence>
<dbReference type="InterPro" id="IPR003352">
    <property type="entry name" value="PTS_EIIC"/>
</dbReference>
<dbReference type="FunFam" id="2.70.70.10:FF:000001">
    <property type="entry name" value="PTS system glucose-specific IIA component"/>
    <property type="match status" value="1"/>
</dbReference>
<evidence type="ECO:0000313" key="18">
    <source>
        <dbReference type="Proteomes" id="UP000525027"/>
    </source>
</evidence>
<feature type="active site" description="Phosphocysteine intermediate; for EIIB activity" evidence="11">
    <location>
        <position position="457"/>
    </location>
</feature>
<evidence type="ECO:0000259" key="16">
    <source>
        <dbReference type="PROSITE" id="PS51103"/>
    </source>
</evidence>
<accession>A0A7V6ZEI1</accession>
<feature type="transmembrane region" description="Helical" evidence="13">
    <location>
        <begin position="304"/>
        <end position="321"/>
    </location>
</feature>
<protein>
    <submittedName>
        <fullName evidence="17">PTS transporter subunit EIIC</fullName>
    </submittedName>
</protein>
<feature type="region of interest" description="Disordered" evidence="12">
    <location>
        <begin position="415"/>
        <end position="434"/>
    </location>
</feature>
<dbReference type="InterPro" id="IPR001996">
    <property type="entry name" value="PTS_IIB_1"/>
</dbReference>
<reference evidence="17 18" key="1">
    <citation type="journal article" date="2020" name="Biotechnol. Biofuels">
        <title>New insights from the biogas microbiome by comprehensive genome-resolved metagenomics of nearly 1600 species originating from multiple anaerobic digesters.</title>
        <authorList>
            <person name="Campanaro S."/>
            <person name="Treu L."/>
            <person name="Rodriguez-R L.M."/>
            <person name="Kovalovszki A."/>
            <person name="Ziels R.M."/>
            <person name="Maus I."/>
            <person name="Zhu X."/>
            <person name="Kougias P.G."/>
            <person name="Basile A."/>
            <person name="Luo G."/>
            <person name="Schluter A."/>
            <person name="Konstantinidis K.T."/>
            <person name="Angelidaki I."/>
        </authorList>
    </citation>
    <scope>NUCLEOTIDE SEQUENCE [LARGE SCALE GENOMIC DNA]</scope>
    <source>
        <strain evidence="17">AS25fmACSIPFO_94</strain>
    </source>
</reference>
<evidence type="ECO:0000256" key="12">
    <source>
        <dbReference type="SAM" id="MobiDB-lite"/>
    </source>
</evidence>
<dbReference type="PANTHER" id="PTHR30009">
    <property type="entry name" value="CYTOCHROME C-TYPE SYNTHESIS PROTEIN AND PTS TRANSMEMBRANE COMPONENT"/>
    <property type="match status" value="1"/>
</dbReference>
<dbReference type="Proteomes" id="UP000525027">
    <property type="component" value="Unassembled WGS sequence"/>
</dbReference>
<evidence type="ECO:0000256" key="6">
    <source>
        <dbReference type="ARBA" id="ARBA00022683"/>
    </source>
</evidence>
<dbReference type="EMBL" id="DURU01000095">
    <property type="protein sequence ID" value="HHZ04432.1"/>
    <property type="molecule type" value="Genomic_DNA"/>
</dbReference>
<dbReference type="InterPro" id="IPR036878">
    <property type="entry name" value="Glu_permease_IIB"/>
</dbReference>
<evidence type="ECO:0000256" key="4">
    <source>
        <dbReference type="ARBA" id="ARBA00022597"/>
    </source>
</evidence>
<evidence type="ECO:0000256" key="3">
    <source>
        <dbReference type="ARBA" id="ARBA00022475"/>
    </source>
</evidence>
<keyword evidence="10 13" id="KW-0472">Membrane</keyword>
<evidence type="ECO:0000256" key="10">
    <source>
        <dbReference type="ARBA" id="ARBA00023136"/>
    </source>
</evidence>
<dbReference type="PANTHER" id="PTHR30009:SF20">
    <property type="entry name" value="PTS SYSTEM GLUCOSE-SPECIFIC EIICB COMPONENT-RELATED"/>
    <property type="match status" value="1"/>
</dbReference>
<keyword evidence="3" id="KW-1003">Cell membrane</keyword>
<dbReference type="Gene3D" id="3.30.1360.60">
    <property type="entry name" value="Glucose permease domain IIB"/>
    <property type="match status" value="1"/>
</dbReference>
<comment type="caution">
    <text evidence="17">The sequence shown here is derived from an EMBL/GenBank/DDBJ whole genome shotgun (WGS) entry which is preliminary data.</text>
</comment>
<dbReference type="InterPro" id="IPR018113">
    <property type="entry name" value="PTrfase_EIIB_Cys"/>
</dbReference>
<dbReference type="NCBIfam" id="TIGR00826">
    <property type="entry name" value="EIIB_glc"/>
    <property type="match status" value="1"/>
</dbReference>
<feature type="transmembrane region" description="Helical" evidence="13">
    <location>
        <begin position="327"/>
        <end position="351"/>
    </location>
</feature>
<dbReference type="FunFam" id="3.30.1360.60:FF:000001">
    <property type="entry name" value="PTS system glucose-specific IIBC component PtsG"/>
    <property type="match status" value="1"/>
</dbReference>
<feature type="transmembrane region" description="Helical" evidence="13">
    <location>
        <begin position="171"/>
        <end position="191"/>
    </location>
</feature>
<dbReference type="CDD" id="cd00212">
    <property type="entry name" value="PTS_IIB_glc"/>
    <property type="match status" value="1"/>
</dbReference>
<keyword evidence="9 13" id="KW-1133">Transmembrane helix</keyword>
<evidence type="ECO:0000256" key="13">
    <source>
        <dbReference type="SAM" id="Phobius"/>
    </source>
</evidence>
<evidence type="ECO:0000256" key="5">
    <source>
        <dbReference type="ARBA" id="ARBA00022679"/>
    </source>
</evidence>
<dbReference type="PROSITE" id="PS00371">
    <property type="entry name" value="PTS_EIIA_TYPE_1_HIS"/>
    <property type="match status" value="1"/>
</dbReference>
<evidence type="ECO:0000259" key="14">
    <source>
        <dbReference type="PROSITE" id="PS51093"/>
    </source>
</evidence>
<sequence length="696" mass="75098">MFKKSFGQLQRIGQSLMLPVAILPAAGLLLAIGTSMKSPNVVALLPFLQNSAFVGLASMMQSAGGIIFENLALIFALGVAVGLSGGAGAAALAASVGYLVMNVTMSVMGGISLDSVISQTNPAYALVLGIPTLQTGVFGGIVVGALAAWCYNRYYTIELPPFLGFFAGKRFVPIVTAFSSFFLGILMFFLWPHVQAGINATSQYLMGSAYPIAVFFFGFVKRLLIPFGLHHIWHAPFWFEFGQYTTAAGNIVRGDMNIFFAQLQDGASLTAGHFMAGEFPVMMFGLPAAALAMYRLAKPENKKWVGSLMASAALTSFLTGITEPIEFSFLFLSPLLFLFHAILDGIAFVALYFLDINIGYTFSGGAIDFFLFGVVPGREPWWLVIAVGALYALLYYSVFSFAIKKFDLPTPGREKSEAKLNGASISPTSTPKRSETLPYDVLEALGGRENLTKLDACITRLRVSVKDVSKVNKESLRDLGASGIMQVDKNLQIIFGTKSEKIKEQIADILKGERPDISTSKDEQLGEGSSISGKDMIIAMPMTGKLIPISEVPDKTFSEKILGDGFAILPKDGTVVSPADGKVAVFFPTKHAIGIVADNGLEMLIHVGIDTVKLNGEGFEAFVKQGDVVKRGQVLLKANLEYISKNAPSTISPIVFTNLSSDERIEIIEERDVKIGETGCVRIIKRQPVPRETVNL</sequence>
<feature type="domain" description="PTS EIIC type-1" evidence="16">
    <location>
        <begin position="3"/>
        <end position="415"/>
    </location>
</feature>
<feature type="transmembrane region" description="Helical" evidence="13">
    <location>
        <begin position="358"/>
        <end position="375"/>
    </location>
</feature>
<dbReference type="InterPro" id="IPR013013">
    <property type="entry name" value="PTS_EIIC_1"/>
</dbReference>
<dbReference type="PROSITE" id="PS51103">
    <property type="entry name" value="PTS_EIIC_TYPE_1"/>
    <property type="match status" value="1"/>
</dbReference>
<keyword evidence="4" id="KW-0762">Sugar transport</keyword>
<dbReference type="NCBIfam" id="TIGR02002">
    <property type="entry name" value="PTS-II-BC-glcB"/>
    <property type="match status" value="1"/>
</dbReference>
<dbReference type="PROSITE" id="PS51093">
    <property type="entry name" value="PTS_EIIA_TYPE_1"/>
    <property type="match status" value="1"/>
</dbReference>
<feature type="transmembrane region" description="Helical" evidence="13">
    <location>
        <begin position="381"/>
        <end position="403"/>
    </location>
</feature>
<dbReference type="GO" id="GO:0008982">
    <property type="term" value="F:protein-N(PI)-phosphohistidine-sugar phosphotransferase activity"/>
    <property type="evidence" value="ECO:0007669"/>
    <property type="project" value="InterPro"/>
</dbReference>
<feature type="transmembrane region" description="Helical" evidence="13">
    <location>
        <begin position="279"/>
        <end position="297"/>
    </location>
</feature>
<gene>
    <name evidence="17" type="ORF">GX397_05125</name>
</gene>
<evidence type="ECO:0000256" key="9">
    <source>
        <dbReference type="ARBA" id="ARBA00022989"/>
    </source>
</evidence>
<dbReference type="SUPFAM" id="SSF51261">
    <property type="entry name" value="Duplicated hybrid motif"/>
    <property type="match status" value="1"/>
</dbReference>
<dbReference type="InterPro" id="IPR050429">
    <property type="entry name" value="PTS_Glucose_EIICBA"/>
</dbReference>
<dbReference type="GO" id="GO:0005886">
    <property type="term" value="C:plasma membrane"/>
    <property type="evidence" value="ECO:0007669"/>
    <property type="project" value="UniProtKB-SubCell"/>
</dbReference>
<keyword evidence="5" id="KW-0808">Transferase</keyword>
<name>A0A7V6ZEI1_9BACT</name>
<dbReference type="AlphaFoldDB" id="A0A7V6ZEI1"/>
<feature type="transmembrane region" description="Helical" evidence="13">
    <location>
        <begin position="12"/>
        <end position="35"/>
    </location>
</feature>
<keyword evidence="2" id="KW-0813">Transport</keyword>
<comment type="subcellular location">
    <subcellularLocation>
        <location evidence="1">Cell membrane</location>
        <topology evidence="1">Multi-pass membrane protein</topology>
    </subcellularLocation>
</comment>
<dbReference type="GO" id="GO:1904659">
    <property type="term" value="P:D-glucose transmembrane transport"/>
    <property type="evidence" value="ECO:0007669"/>
    <property type="project" value="InterPro"/>
</dbReference>
<feature type="transmembrane region" description="Helical" evidence="13">
    <location>
        <begin position="71"/>
        <end position="92"/>
    </location>
</feature>
<dbReference type="InterPro" id="IPR011055">
    <property type="entry name" value="Dup_hybrid_motif"/>
</dbReference>
<keyword evidence="7 13" id="KW-0812">Transmembrane</keyword>
<dbReference type="GO" id="GO:0090563">
    <property type="term" value="F:protein-phosphocysteine-sugar phosphotransferase activity"/>
    <property type="evidence" value="ECO:0007669"/>
    <property type="project" value="TreeGrafter"/>
</dbReference>
<dbReference type="Gene3D" id="2.70.70.10">
    <property type="entry name" value="Glucose Permease (Domain IIA)"/>
    <property type="match status" value="1"/>
</dbReference>
<feature type="transmembrane region" description="Helical" evidence="13">
    <location>
        <begin position="203"/>
        <end position="220"/>
    </location>
</feature>
<organism evidence="17 18">
    <name type="scientific">Acetomicrobium hydrogeniformans</name>
    <dbReference type="NCBI Taxonomy" id="649746"/>
    <lineage>
        <taxon>Bacteria</taxon>
        <taxon>Thermotogati</taxon>
        <taxon>Synergistota</taxon>
        <taxon>Synergistia</taxon>
        <taxon>Synergistales</taxon>
        <taxon>Acetomicrobiaceae</taxon>
        <taxon>Acetomicrobium</taxon>
    </lineage>
</organism>
<evidence type="ECO:0000256" key="1">
    <source>
        <dbReference type="ARBA" id="ARBA00004651"/>
    </source>
</evidence>
<dbReference type="Pfam" id="PF02378">
    <property type="entry name" value="PTS_EIIC"/>
    <property type="match status" value="1"/>
</dbReference>
<dbReference type="NCBIfam" id="TIGR00830">
    <property type="entry name" value="PTBA"/>
    <property type="match status" value="1"/>
</dbReference>
<dbReference type="GO" id="GO:0055056">
    <property type="term" value="F:D-glucose transmembrane transporter activity"/>
    <property type="evidence" value="ECO:0007669"/>
    <property type="project" value="InterPro"/>
</dbReference>
<evidence type="ECO:0000259" key="15">
    <source>
        <dbReference type="PROSITE" id="PS51098"/>
    </source>
</evidence>
<dbReference type="InterPro" id="IPR011299">
    <property type="entry name" value="PTS_IIBC_glc"/>
</dbReference>
<evidence type="ECO:0000313" key="17">
    <source>
        <dbReference type="EMBL" id="HHZ04432.1"/>
    </source>
</evidence>
<dbReference type="InterPro" id="IPR001127">
    <property type="entry name" value="PTS_EIIA_1_perm"/>
</dbReference>
<proteinExistence type="predicted"/>
<keyword evidence="8" id="KW-0418">Kinase</keyword>
<dbReference type="PROSITE" id="PS51098">
    <property type="entry name" value="PTS_EIIB_TYPE_1"/>
    <property type="match status" value="1"/>
</dbReference>